<accession>A0A2G9HM83</accession>
<dbReference type="AlphaFoldDB" id="A0A2G9HM83"/>
<protein>
    <submittedName>
        <fullName evidence="1">Uncharacterized protein</fullName>
    </submittedName>
</protein>
<name>A0A2G9HM83_9LAMI</name>
<organism evidence="1 2">
    <name type="scientific">Handroanthus impetiginosus</name>
    <dbReference type="NCBI Taxonomy" id="429701"/>
    <lineage>
        <taxon>Eukaryota</taxon>
        <taxon>Viridiplantae</taxon>
        <taxon>Streptophyta</taxon>
        <taxon>Embryophyta</taxon>
        <taxon>Tracheophyta</taxon>
        <taxon>Spermatophyta</taxon>
        <taxon>Magnoliopsida</taxon>
        <taxon>eudicotyledons</taxon>
        <taxon>Gunneridae</taxon>
        <taxon>Pentapetalae</taxon>
        <taxon>asterids</taxon>
        <taxon>lamiids</taxon>
        <taxon>Lamiales</taxon>
        <taxon>Bignoniaceae</taxon>
        <taxon>Crescentiina</taxon>
        <taxon>Tabebuia alliance</taxon>
        <taxon>Handroanthus</taxon>
    </lineage>
</organism>
<proteinExistence type="predicted"/>
<sequence length="100" mass="11582">MERLKRYVFSQFYTCRSVNIPAMCWKILQFSYMLSHITTQIEIYGNLQCTLLTQSSCFKCCKCVFICNTAHLLHVLESRHGLVTASLIRYVSTINMKTTG</sequence>
<comment type="caution">
    <text evidence="1">The sequence shown here is derived from an EMBL/GenBank/DDBJ whole genome shotgun (WGS) entry which is preliminary data.</text>
</comment>
<evidence type="ECO:0000313" key="1">
    <source>
        <dbReference type="EMBL" id="PIN18543.1"/>
    </source>
</evidence>
<dbReference type="EMBL" id="NKXS01001445">
    <property type="protein sequence ID" value="PIN18543.1"/>
    <property type="molecule type" value="Genomic_DNA"/>
</dbReference>
<evidence type="ECO:0000313" key="2">
    <source>
        <dbReference type="Proteomes" id="UP000231279"/>
    </source>
</evidence>
<gene>
    <name evidence="1" type="ORF">CDL12_08782</name>
</gene>
<dbReference type="Proteomes" id="UP000231279">
    <property type="component" value="Unassembled WGS sequence"/>
</dbReference>
<keyword evidence="2" id="KW-1185">Reference proteome</keyword>
<reference evidence="2" key="1">
    <citation type="journal article" date="2018" name="Gigascience">
        <title>Genome assembly of the Pink Ipe (Handroanthus impetiginosus, Bignoniaceae), a highly valued, ecologically keystone Neotropical timber forest tree.</title>
        <authorList>
            <person name="Silva-Junior O.B."/>
            <person name="Grattapaglia D."/>
            <person name="Novaes E."/>
            <person name="Collevatti R.G."/>
        </authorList>
    </citation>
    <scope>NUCLEOTIDE SEQUENCE [LARGE SCALE GENOMIC DNA]</scope>
    <source>
        <strain evidence="2">cv. UFG-1</strain>
    </source>
</reference>